<dbReference type="GO" id="GO:0005975">
    <property type="term" value="P:carbohydrate metabolic process"/>
    <property type="evidence" value="ECO:0007669"/>
    <property type="project" value="InterPro"/>
</dbReference>
<dbReference type="InterPro" id="IPR035398">
    <property type="entry name" value="Bac_rhamnosid_C"/>
</dbReference>
<dbReference type="Gene3D" id="2.60.420.10">
    <property type="entry name" value="Maltose phosphorylase, domain 3"/>
    <property type="match status" value="1"/>
</dbReference>
<dbReference type="InterPro" id="IPR035396">
    <property type="entry name" value="Bac_rhamnosid6H"/>
</dbReference>
<feature type="compositionally biased region" description="Polar residues" evidence="1">
    <location>
        <begin position="27"/>
        <end position="37"/>
    </location>
</feature>
<dbReference type="OrthoDB" id="10036721at2759"/>
<keyword evidence="5" id="KW-1185">Reference proteome</keyword>
<name>A0A420YJQ5_9PEZI</name>
<proteinExistence type="predicted"/>
<feature type="domain" description="Alpha-L-rhamnosidase six-hairpin glycosidase" evidence="2">
    <location>
        <begin position="282"/>
        <end position="502"/>
    </location>
</feature>
<gene>
    <name evidence="4" type="ORF">DL546_009052</name>
</gene>
<organism evidence="4 5">
    <name type="scientific">Coniochaeta pulveracea</name>
    <dbReference type="NCBI Taxonomy" id="177199"/>
    <lineage>
        <taxon>Eukaryota</taxon>
        <taxon>Fungi</taxon>
        <taxon>Dikarya</taxon>
        <taxon>Ascomycota</taxon>
        <taxon>Pezizomycotina</taxon>
        <taxon>Sordariomycetes</taxon>
        <taxon>Sordariomycetidae</taxon>
        <taxon>Coniochaetales</taxon>
        <taxon>Coniochaetaceae</taxon>
        <taxon>Coniochaeta</taxon>
    </lineage>
</organism>
<dbReference type="InterPro" id="IPR008928">
    <property type="entry name" value="6-hairpin_glycosidase_sf"/>
</dbReference>
<feature type="compositionally biased region" description="Polar residues" evidence="1">
    <location>
        <begin position="45"/>
        <end position="61"/>
    </location>
</feature>
<evidence type="ECO:0000259" key="3">
    <source>
        <dbReference type="Pfam" id="PF17390"/>
    </source>
</evidence>
<dbReference type="Proteomes" id="UP000275385">
    <property type="component" value="Unassembled WGS sequence"/>
</dbReference>
<dbReference type="InterPro" id="IPR012341">
    <property type="entry name" value="6hp_glycosidase-like_sf"/>
</dbReference>
<sequence length="729" mass="80356">MGEYDAGDLGKGAIQSSRLSSRVFSSTQDASNGSNSWHKYVRAPSSRTVTPKRVVSTSVKGNVSHPEGCVDGDRPTVLSRRNSHDEIPGFIVDFGQNYAGYLNIKLEGRTNSSTQRPALRLAFSETLEFLTNRSDFTRSDNADSDDKLNKIVYHGTDQVAVKSELYTWKDTFGCELGDKICSDGLHGFRYVKIWLEALPEDQPHTTSFGQVDIHSVTLTYSGFLGTSATFTGWFECSDETLTQYWYDGVYTNDLCTDIFRESDVEPRQGFTPTLDGKVVLHDGAKRDRDPYVGDLAVSALTAYLSHNIPAAARNVLADLADHQREDGWIPPASIRGYSLPLFDYPLWWVICSYNHVLHIGDTGYLETYYPHIMKTLDVFYPSVTDKTTGLVTKGLSNTGGYGDYAFLPRSGAVTYYNALYVLALNHAAELARHLKDNNSADRWHERARAVSRSLLERNWDQETGAFLDGTSCTAGASGLCPTHPQDGNSISILAGVTDKEQSESILKYLNTSSARPYGNAFFDNDALSPGFSSRVYPFISYFDISARFDSPVSSTIATGFDQLRRLYGHMANSDPGVTFWEGIGEGGEPYEGPFTSMAHGWSTGVVPLLTQYVLGVKPTGIGHGTWRVKPLKETTGVTWARGVVPTPQGEIKVDWKVKDGRFEMSVDGPEGTEGEVWVPVNGEGDRVTVDGIAEYDSGREMSSETRYDEDGYVTFEVKGGRHDFVAIGA</sequence>
<reference evidence="4 5" key="1">
    <citation type="submission" date="2018-08" db="EMBL/GenBank/DDBJ databases">
        <title>Draft genome of the lignicolous fungus Coniochaeta pulveracea.</title>
        <authorList>
            <person name="Borstlap C.J."/>
            <person name="De Witt R.N."/>
            <person name="Botha A."/>
            <person name="Volschenk H."/>
        </authorList>
    </citation>
    <scope>NUCLEOTIDE SEQUENCE [LARGE SCALE GENOMIC DNA]</scope>
    <source>
        <strain evidence="4 5">CAB683</strain>
    </source>
</reference>
<evidence type="ECO:0000256" key="1">
    <source>
        <dbReference type="SAM" id="MobiDB-lite"/>
    </source>
</evidence>
<dbReference type="Gene3D" id="1.50.10.10">
    <property type="match status" value="1"/>
</dbReference>
<dbReference type="Pfam" id="PF17390">
    <property type="entry name" value="Bac_rhamnosid_C"/>
    <property type="match status" value="1"/>
</dbReference>
<feature type="region of interest" description="Disordered" evidence="1">
    <location>
        <begin position="18"/>
        <end position="75"/>
    </location>
</feature>
<evidence type="ECO:0008006" key="6">
    <source>
        <dbReference type="Google" id="ProtNLM"/>
    </source>
</evidence>
<protein>
    <recommendedName>
        <fullName evidence="6">Alpha-L-rhamnosidase</fullName>
    </recommendedName>
</protein>
<dbReference type="AlphaFoldDB" id="A0A420YJQ5"/>
<dbReference type="GO" id="GO:0003824">
    <property type="term" value="F:catalytic activity"/>
    <property type="evidence" value="ECO:0007669"/>
    <property type="project" value="UniProtKB-ARBA"/>
</dbReference>
<dbReference type="SUPFAM" id="SSF48208">
    <property type="entry name" value="Six-hairpin glycosidases"/>
    <property type="match status" value="1"/>
</dbReference>
<dbReference type="Pfam" id="PF17389">
    <property type="entry name" value="Bac_rhamnosid6H"/>
    <property type="match status" value="1"/>
</dbReference>
<accession>A0A420YJQ5</accession>
<dbReference type="STRING" id="177199.A0A420YJQ5"/>
<evidence type="ECO:0000313" key="4">
    <source>
        <dbReference type="EMBL" id="RKU48123.1"/>
    </source>
</evidence>
<feature type="domain" description="Alpha-L-rhamnosidase C-terminal" evidence="3">
    <location>
        <begin position="615"/>
        <end position="689"/>
    </location>
</feature>
<dbReference type="EMBL" id="QVQW01000006">
    <property type="protein sequence ID" value="RKU48123.1"/>
    <property type="molecule type" value="Genomic_DNA"/>
</dbReference>
<dbReference type="PANTHER" id="PTHR34987:SF5">
    <property type="entry name" value="ALPHA-RHAMNOSIDASE"/>
    <property type="match status" value="1"/>
</dbReference>
<dbReference type="Gene3D" id="2.60.120.260">
    <property type="entry name" value="Galactose-binding domain-like"/>
    <property type="match status" value="1"/>
</dbReference>
<dbReference type="PANTHER" id="PTHR34987">
    <property type="entry name" value="C, PUTATIVE (AFU_ORTHOLOGUE AFUA_3G02880)-RELATED"/>
    <property type="match status" value="1"/>
</dbReference>
<comment type="caution">
    <text evidence="4">The sequence shown here is derived from an EMBL/GenBank/DDBJ whole genome shotgun (WGS) entry which is preliminary data.</text>
</comment>
<evidence type="ECO:0000313" key="5">
    <source>
        <dbReference type="Proteomes" id="UP000275385"/>
    </source>
</evidence>
<evidence type="ECO:0000259" key="2">
    <source>
        <dbReference type="Pfam" id="PF17389"/>
    </source>
</evidence>